<dbReference type="Proteomes" id="UP001500631">
    <property type="component" value="Unassembled WGS sequence"/>
</dbReference>
<keyword evidence="5 6" id="KW-0472">Membrane</keyword>
<evidence type="ECO:0000256" key="1">
    <source>
        <dbReference type="ARBA" id="ARBA00004141"/>
    </source>
</evidence>
<feature type="transmembrane region" description="Helical" evidence="6">
    <location>
        <begin position="88"/>
        <end position="106"/>
    </location>
</feature>
<feature type="transmembrane region" description="Helical" evidence="6">
    <location>
        <begin position="391"/>
        <end position="412"/>
    </location>
</feature>
<keyword evidence="9" id="KW-1185">Reference proteome</keyword>
<proteinExistence type="predicted"/>
<dbReference type="NCBIfam" id="TIGR00901">
    <property type="entry name" value="2A0125"/>
    <property type="match status" value="1"/>
</dbReference>
<feature type="transmembrane region" description="Helical" evidence="6">
    <location>
        <begin position="51"/>
        <end position="67"/>
    </location>
</feature>
<sequence>MTQLLQSFKPYFSSKILAVGFLSFASGLPILMTLSTLTYWLSKYGVDKKSIGLISLAGLPYVFKFLWAPFLDAKRSYLLAKLGRRKSWIILFQSCLTLIFFTLSLVNPNDHIGIISILILLLATASASQDIVIDAYRIDTLTSKEQSYGSSLSQVTYRIAMLIMGAAVLFASDYIAWPTIFLLVAILFTLITLVTFIFIKEEINHLSPQQQAISANSTLTDYILIPFKNFITHPQAIFILVFILFFKMPDAIAGVLISAFYNEMGYTGAQIGIISKVYGLIATLLGAFISANIIARMNLYSALIWSSILMGLTNLGYIMVLHYPTVLSLTLAISLENFIGGFASAVFITYLSLLCNRSYSATQYAMLSALAAFSLRIFGSFSGFAVEDYGWQNFFIFTTFLFVPALLVLMYIKNSIFELQHTTREFKK</sequence>
<evidence type="ECO:0000259" key="7">
    <source>
        <dbReference type="PROSITE" id="PS50850"/>
    </source>
</evidence>
<evidence type="ECO:0000256" key="6">
    <source>
        <dbReference type="SAM" id="Phobius"/>
    </source>
</evidence>
<dbReference type="PANTHER" id="PTHR12778">
    <property type="entry name" value="SOLUTE CARRIER FAMILY 33 ACETYL-COA TRANSPORTER -RELATED"/>
    <property type="match status" value="1"/>
</dbReference>
<accession>A0ABP9MG50</accession>
<evidence type="ECO:0000256" key="2">
    <source>
        <dbReference type="ARBA" id="ARBA00022448"/>
    </source>
</evidence>
<dbReference type="RefSeq" id="WP_077924724.1">
    <property type="nucleotide sequence ID" value="NZ_BAABKE010000002.1"/>
</dbReference>
<feature type="transmembrane region" description="Helical" evidence="6">
    <location>
        <begin position="112"/>
        <end position="134"/>
    </location>
</feature>
<evidence type="ECO:0000313" key="9">
    <source>
        <dbReference type="Proteomes" id="UP001500631"/>
    </source>
</evidence>
<gene>
    <name evidence="8" type="primary">ampG</name>
    <name evidence="8" type="ORF">GCM10023338_06150</name>
</gene>
<organism evidence="8 9">
    <name type="scientific">Wohlfahrtiimonas larvae</name>
    <dbReference type="NCBI Taxonomy" id="1157986"/>
    <lineage>
        <taxon>Bacteria</taxon>
        <taxon>Pseudomonadati</taxon>
        <taxon>Pseudomonadota</taxon>
        <taxon>Gammaproteobacteria</taxon>
        <taxon>Cardiobacteriales</taxon>
        <taxon>Ignatzschineriaceae</taxon>
        <taxon>Wohlfahrtiimonas</taxon>
    </lineage>
</organism>
<name>A0ABP9MG50_9GAMM</name>
<feature type="domain" description="Major facilitator superfamily (MFS) profile" evidence="7">
    <location>
        <begin position="15"/>
        <end position="416"/>
    </location>
</feature>
<dbReference type="Gene3D" id="1.20.1250.20">
    <property type="entry name" value="MFS general substrate transporter like domains"/>
    <property type="match status" value="1"/>
</dbReference>
<comment type="subcellular location">
    <subcellularLocation>
        <location evidence="1">Membrane</location>
        <topology evidence="1">Multi-pass membrane protein</topology>
    </subcellularLocation>
</comment>
<reference evidence="9" key="1">
    <citation type="journal article" date="2019" name="Int. J. Syst. Evol. Microbiol.">
        <title>The Global Catalogue of Microorganisms (GCM) 10K type strain sequencing project: providing services to taxonomists for standard genome sequencing and annotation.</title>
        <authorList>
            <consortium name="The Broad Institute Genomics Platform"/>
            <consortium name="The Broad Institute Genome Sequencing Center for Infectious Disease"/>
            <person name="Wu L."/>
            <person name="Ma J."/>
        </authorList>
    </citation>
    <scope>NUCLEOTIDE SEQUENCE [LARGE SCALE GENOMIC DNA]</scope>
    <source>
        <strain evidence="9">JCM 18424</strain>
    </source>
</reference>
<feature type="transmembrane region" description="Helical" evidence="6">
    <location>
        <begin position="273"/>
        <end position="295"/>
    </location>
</feature>
<dbReference type="Pfam" id="PF07690">
    <property type="entry name" value="MFS_1"/>
    <property type="match status" value="1"/>
</dbReference>
<feature type="transmembrane region" description="Helical" evidence="6">
    <location>
        <begin position="12"/>
        <end position="31"/>
    </location>
</feature>
<feature type="transmembrane region" description="Helical" evidence="6">
    <location>
        <begin position="237"/>
        <end position="261"/>
    </location>
</feature>
<dbReference type="SUPFAM" id="SSF103473">
    <property type="entry name" value="MFS general substrate transporter"/>
    <property type="match status" value="1"/>
</dbReference>
<feature type="transmembrane region" description="Helical" evidence="6">
    <location>
        <begin position="365"/>
        <end position="385"/>
    </location>
</feature>
<dbReference type="PROSITE" id="PS50850">
    <property type="entry name" value="MFS"/>
    <property type="match status" value="1"/>
</dbReference>
<comment type="caution">
    <text evidence="8">The sequence shown here is derived from an EMBL/GenBank/DDBJ whole genome shotgun (WGS) entry which is preliminary data.</text>
</comment>
<dbReference type="PANTHER" id="PTHR12778:SF10">
    <property type="entry name" value="MAJOR FACILITATOR SUPERFAMILY DOMAIN-CONTAINING PROTEIN 3"/>
    <property type="match status" value="1"/>
</dbReference>
<feature type="transmembrane region" description="Helical" evidence="6">
    <location>
        <begin position="302"/>
        <end position="323"/>
    </location>
</feature>
<evidence type="ECO:0000313" key="8">
    <source>
        <dbReference type="EMBL" id="GAA5096114.1"/>
    </source>
</evidence>
<protein>
    <submittedName>
        <fullName evidence="8">Muropeptide MFS transporter AmpG</fullName>
    </submittedName>
</protein>
<feature type="transmembrane region" description="Helical" evidence="6">
    <location>
        <begin position="180"/>
        <end position="199"/>
    </location>
</feature>
<evidence type="ECO:0000256" key="4">
    <source>
        <dbReference type="ARBA" id="ARBA00022989"/>
    </source>
</evidence>
<dbReference type="InterPro" id="IPR011701">
    <property type="entry name" value="MFS"/>
</dbReference>
<evidence type="ECO:0000256" key="5">
    <source>
        <dbReference type="ARBA" id="ARBA00023136"/>
    </source>
</evidence>
<dbReference type="InterPro" id="IPR004752">
    <property type="entry name" value="AmpG_permease/AT-1"/>
</dbReference>
<keyword evidence="4 6" id="KW-1133">Transmembrane helix</keyword>
<keyword evidence="2" id="KW-0813">Transport</keyword>
<dbReference type="EMBL" id="BAABKE010000002">
    <property type="protein sequence ID" value="GAA5096114.1"/>
    <property type="molecule type" value="Genomic_DNA"/>
</dbReference>
<dbReference type="InterPro" id="IPR020846">
    <property type="entry name" value="MFS_dom"/>
</dbReference>
<feature type="transmembrane region" description="Helical" evidence="6">
    <location>
        <begin position="329"/>
        <end position="353"/>
    </location>
</feature>
<evidence type="ECO:0000256" key="3">
    <source>
        <dbReference type="ARBA" id="ARBA00022692"/>
    </source>
</evidence>
<keyword evidence="3 6" id="KW-0812">Transmembrane</keyword>
<feature type="transmembrane region" description="Helical" evidence="6">
    <location>
        <begin position="155"/>
        <end position="174"/>
    </location>
</feature>
<dbReference type="InterPro" id="IPR036259">
    <property type="entry name" value="MFS_trans_sf"/>
</dbReference>